<keyword evidence="3" id="KW-1185">Reference proteome</keyword>
<protein>
    <submittedName>
        <fullName evidence="2">Uncharacterized protein</fullName>
    </submittedName>
</protein>
<evidence type="ECO:0000256" key="1">
    <source>
        <dbReference type="SAM" id="SignalP"/>
    </source>
</evidence>
<dbReference type="AlphaFoldDB" id="A0AA51N542"/>
<reference evidence="2" key="1">
    <citation type="submission" date="2023-08" db="EMBL/GenBank/DDBJ databases">
        <title>Comparative genomics and taxonomic characterization of three novel marine species of genus Marivirga.</title>
        <authorList>
            <person name="Muhammad N."/>
            <person name="Kim S.-G."/>
        </authorList>
    </citation>
    <scope>NUCLEOTIDE SEQUENCE [LARGE SCALE GENOMIC DNA]</scope>
    <source>
        <strain evidence="2">ABR2-2</strain>
    </source>
</reference>
<evidence type="ECO:0000313" key="3">
    <source>
        <dbReference type="Proteomes" id="UP001244443"/>
    </source>
</evidence>
<name>A0AA51N542_9BACT</name>
<accession>A0AA51N542</accession>
<feature type="signal peptide" evidence="1">
    <location>
        <begin position="1"/>
        <end position="23"/>
    </location>
</feature>
<organism evidence="2 3">
    <name type="scientific">Marivirga arenosa</name>
    <dbReference type="NCBI Taxonomy" id="3059076"/>
    <lineage>
        <taxon>Bacteria</taxon>
        <taxon>Pseudomonadati</taxon>
        <taxon>Bacteroidota</taxon>
        <taxon>Cytophagia</taxon>
        <taxon>Cytophagales</taxon>
        <taxon>Marivirgaceae</taxon>
        <taxon>Marivirga</taxon>
    </lineage>
</organism>
<evidence type="ECO:0000313" key="2">
    <source>
        <dbReference type="EMBL" id="WMN06476.1"/>
    </source>
</evidence>
<dbReference type="RefSeq" id="WP_308356324.1">
    <property type="nucleotide sequence ID" value="NZ_CP129970.2"/>
</dbReference>
<feature type="chain" id="PRO_5041299444" evidence="1">
    <location>
        <begin position="24"/>
        <end position="79"/>
    </location>
</feature>
<keyword evidence="1" id="KW-0732">Signal</keyword>
<dbReference type="Proteomes" id="UP001244443">
    <property type="component" value="Chromosome"/>
</dbReference>
<sequence>MKKLFFGTIGALSLIFTISSSIATPTSDLKSEDFRRVCAHVTLECGVSGDLCGENQANFERNLDWAIDYWCNGGRQSLL</sequence>
<proteinExistence type="predicted"/>
<gene>
    <name evidence="2" type="ORF">QYS48_32680</name>
</gene>
<dbReference type="EMBL" id="CP129970">
    <property type="protein sequence ID" value="WMN06476.1"/>
    <property type="molecule type" value="Genomic_DNA"/>
</dbReference>